<name>A0A3B7MVB6_9BACT</name>
<dbReference type="OrthoDB" id="9792011at2"/>
<dbReference type="Proteomes" id="UP000263900">
    <property type="component" value="Chromosome"/>
</dbReference>
<feature type="domain" description="DUF4397" evidence="1">
    <location>
        <begin position="143"/>
        <end position="228"/>
    </location>
</feature>
<dbReference type="KEGG" id="pseg:D3H65_10450"/>
<evidence type="ECO:0000313" key="3">
    <source>
        <dbReference type="Proteomes" id="UP000263900"/>
    </source>
</evidence>
<gene>
    <name evidence="2" type="ORF">D3H65_10450</name>
</gene>
<dbReference type="Pfam" id="PF14344">
    <property type="entry name" value="DUF4397"/>
    <property type="match status" value="1"/>
</dbReference>
<accession>A0A3B7MVB6</accession>
<organism evidence="2 3">
    <name type="scientific">Paraflavitalea soli</name>
    <dbReference type="NCBI Taxonomy" id="2315862"/>
    <lineage>
        <taxon>Bacteria</taxon>
        <taxon>Pseudomonadati</taxon>
        <taxon>Bacteroidota</taxon>
        <taxon>Chitinophagia</taxon>
        <taxon>Chitinophagales</taxon>
        <taxon>Chitinophagaceae</taxon>
        <taxon>Paraflavitalea</taxon>
    </lineage>
</organism>
<protein>
    <submittedName>
        <fullName evidence="2">DUF4397 domain-containing protein</fullName>
    </submittedName>
</protein>
<keyword evidence="3" id="KW-1185">Reference proteome</keyword>
<evidence type="ECO:0000313" key="2">
    <source>
        <dbReference type="EMBL" id="AXY74371.1"/>
    </source>
</evidence>
<proteinExistence type="predicted"/>
<sequence length="313" mass="34705">MAALCSRSTSQNVMYTSWPVEAPRDTQMEKVKMPHSTSLQRSALMPKVISTWQTASIVLSVRSLFKNNNPPMHYKKISLFIIAAIYLLTSSCDEDSLLPPANSNAYISFINTSPFFGNTGPATVRAAVETNGQANKDLLLSYQYIYPEPNKYLPFKEGVSKVSFKDSSSKSLVTGSLTTQAGAYYSAILADSMDSYSAVIVQDDYQPVPDKALVRIMHFSPDAGEISLFRDTVRQETFGNMRYKEVTPYKPLPPGGNFSFILRRTDGSNQRVGRYFVPSLLAGTAYTILLKGYLVPPDGDLGSKLSQIVFYRN</sequence>
<reference evidence="2 3" key="1">
    <citation type="submission" date="2018-09" db="EMBL/GenBank/DDBJ databases">
        <title>Genome sequencing of strain 6GH32-13.</title>
        <authorList>
            <person name="Weon H.-Y."/>
            <person name="Heo J."/>
            <person name="Kwon S.-W."/>
        </authorList>
    </citation>
    <scope>NUCLEOTIDE SEQUENCE [LARGE SCALE GENOMIC DNA]</scope>
    <source>
        <strain evidence="2 3">5GH32-13</strain>
    </source>
</reference>
<dbReference type="InterPro" id="IPR025510">
    <property type="entry name" value="DUF4397"/>
</dbReference>
<dbReference type="EMBL" id="CP032157">
    <property type="protein sequence ID" value="AXY74371.1"/>
    <property type="molecule type" value="Genomic_DNA"/>
</dbReference>
<evidence type="ECO:0000259" key="1">
    <source>
        <dbReference type="Pfam" id="PF14344"/>
    </source>
</evidence>
<dbReference type="AlphaFoldDB" id="A0A3B7MVB6"/>